<keyword evidence="2" id="KW-0472">Membrane</keyword>
<keyword evidence="2" id="KW-0812">Transmembrane</keyword>
<feature type="transmembrane region" description="Helical" evidence="2">
    <location>
        <begin position="55"/>
        <end position="75"/>
    </location>
</feature>
<protein>
    <recommendedName>
        <fullName evidence="3">DUF6533 domain-containing protein</fullName>
    </recommendedName>
</protein>
<feature type="transmembrane region" description="Helical" evidence="2">
    <location>
        <begin position="119"/>
        <end position="137"/>
    </location>
</feature>
<keyword evidence="2" id="KW-1133">Transmembrane helix</keyword>
<feature type="compositionally biased region" description="Polar residues" evidence="1">
    <location>
        <begin position="330"/>
        <end position="341"/>
    </location>
</feature>
<feature type="transmembrane region" description="Helical" evidence="2">
    <location>
        <begin position="18"/>
        <end position="35"/>
    </location>
</feature>
<feature type="transmembrane region" description="Helical" evidence="2">
    <location>
        <begin position="149"/>
        <end position="170"/>
    </location>
</feature>
<evidence type="ECO:0000313" key="5">
    <source>
        <dbReference type="Proteomes" id="UP001215151"/>
    </source>
</evidence>
<feature type="transmembrane region" description="Helical" evidence="2">
    <location>
        <begin position="191"/>
        <end position="214"/>
    </location>
</feature>
<name>A0AAD7X8X5_9APHY</name>
<evidence type="ECO:0000256" key="2">
    <source>
        <dbReference type="SAM" id="Phobius"/>
    </source>
</evidence>
<dbReference type="Pfam" id="PF20151">
    <property type="entry name" value="DUF6533"/>
    <property type="match status" value="1"/>
</dbReference>
<comment type="caution">
    <text evidence="4">The sequence shown here is derived from an EMBL/GenBank/DDBJ whole genome shotgun (WGS) entry which is preliminary data.</text>
</comment>
<keyword evidence="5" id="KW-1185">Reference proteome</keyword>
<dbReference type="InterPro" id="IPR045340">
    <property type="entry name" value="DUF6533"/>
</dbReference>
<feature type="region of interest" description="Disordered" evidence="1">
    <location>
        <begin position="286"/>
        <end position="306"/>
    </location>
</feature>
<feature type="region of interest" description="Disordered" evidence="1">
    <location>
        <begin position="327"/>
        <end position="350"/>
    </location>
</feature>
<evidence type="ECO:0000256" key="1">
    <source>
        <dbReference type="SAM" id="MobiDB-lite"/>
    </source>
</evidence>
<organism evidence="4 5">
    <name type="scientific">Trametes cubensis</name>
    <dbReference type="NCBI Taxonomy" id="1111947"/>
    <lineage>
        <taxon>Eukaryota</taxon>
        <taxon>Fungi</taxon>
        <taxon>Dikarya</taxon>
        <taxon>Basidiomycota</taxon>
        <taxon>Agaricomycotina</taxon>
        <taxon>Agaricomycetes</taxon>
        <taxon>Polyporales</taxon>
        <taxon>Polyporaceae</taxon>
        <taxon>Trametes</taxon>
    </lineage>
</organism>
<sequence>MSTSADSALISEAASSAIYGYCCMSVMALLIYYYLTTLDEEFKHYSKRKFTLATFLYAANRYIPLVFAVYVPWTFSSNRKMYYGIFVQQSREYKSDWNVCSTFLFSALRTYALQRKRSWAVIVLILLLAPVIVAAIMDRWLVINEDPGAAPILARLPMIIADVIVILVTWKTQYDAYHMGKGLPTPMRLTAIVLRDGTIYFVILTVLNILQLLFEEIQVPAHALHRGQAQSSDLVVFVEPITAILTSEFLTHLRNAADAASGSEILSSVNALEFRIIGSIGASLPSPHTDAAPSGAEEGGLRDSEGSGEVVVGQYLIAVSHYSDIGPRSGPNNQLERTTWLSKALPAPTR</sequence>
<reference evidence="4" key="1">
    <citation type="submission" date="2022-11" db="EMBL/GenBank/DDBJ databases">
        <title>Genome Sequence of Cubamyces cubensis.</title>
        <authorList>
            <person name="Buettner E."/>
        </authorList>
    </citation>
    <scope>NUCLEOTIDE SEQUENCE</scope>
    <source>
        <strain evidence="4">MPL-01</strain>
    </source>
</reference>
<gene>
    <name evidence="4" type="ORF">ONZ51_g5918</name>
</gene>
<dbReference type="EMBL" id="JAPEVG010000134">
    <property type="protein sequence ID" value="KAJ8481546.1"/>
    <property type="molecule type" value="Genomic_DNA"/>
</dbReference>
<evidence type="ECO:0000259" key="3">
    <source>
        <dbReference type="Pfam" id="PF20151"/>
    </source>
</evidence>
<feature type="domain" description="DUF6533" evidence="3">
    <location>
        <begin position="21"/>
        <end position="66"/>
    </location>
</feature>
<dbReference type="Proteomes" id="UP001215151">
    <property type="component" value="Unassembled WGS sequence"/>
</dbReference>
<dbReference type="AlphaFoldDB" id="A0AAD7X8X5"/>
<proteinExistence type="predicted"/>
<evidence type="ECO:0000313" key="4">
    <source>
        <dbReference type="EMBL" id="KAJ8481546.1"/>
    </source>
</evidence>
<accession>A0AAD7X8X5</accession>